<feature type="compositionally biased region" description="Basic and acidic residues" evidence="2">
    <location>
        <begin position="86"/>
        <end position="104"/>
    </location>
</feature>
<feature type="region of interest" description="Disordered" evidence="2">
    <location>
        <begin position="1"/>
        <end position="136"/>
    </location>
</feature>
<feature type="coiled-coil region" evidence="1">
    <location>
        <begin position="149"/>
        <end position="225"/>
    </location>
</feature>
<name>A0A8T1VJ60_9STRA</name>
<reference evidence="3" key="1">
    <citation type="submission" date="2021-02" db="EMBL/GenBank/DDBJ databases">
        <authorList>
            <person name="Palmer J.M."/>
        </authorList>
    </citation>
    <scope>NUCLEOTIDE SEQUENCE</scope>
    <source>
        <strain evidence="3">SCRP734</strain>
    </source>
</reference>
<organism evidence="3 4">
    <name type="scientific">Phytophthora pseudosyringae</name>
    <dbReference type="NCBI Taxonomy" id="221518"/>
    <lineage>
        <taxon>Eukaryota</taxon>
        <taxon>Sar</taxon>
        <taxon>Stramenopiles</taxon>
        <taxon>Oomycota</taxon>
        <taxon>Peronosporomycetes</taxon>
        <taxon>Peronosporales</taxon>
        <taxon>Peronosporaceae</taxon>
        <taxon>Phytophthora</taxon>
    </lineage>
</organism>
<feature type="compositionally biased region" description="Polar residues" evidence="2">
    <location>
        <begin position="478"/>
        <end position="496"/>
    </location>
</feature>
<evidence type="ECO:0000256" key="2">
    <source>
        <dbReference type="SAM" id="MobiDB-lite"/>
    </source>
</evidence>
<feature type="coiled-coil region" evidence="1">
    <location>
        <begin position="280"/>
        <end position="339"/>
    </location>
</feature>
<sequence length="533" mass="59080">MVESDATGDEHEDGLEAEGQVEEAAAPAVVCYPEETANDDGVESDGDASVKEGVVREEKSDLPTEEAAESSTDQEEGIAEISSIELLDRGEAEQVLPRQEEQRQHKPRRGPKNHSGPAGSMGLEVTPPTKKLNQPKGINAGIQYTTEVVVQLENRVKEKQKRIDELLRENRTLKNSERLLSKEIEDMQNSKDNFPSKKLALQEELRVCKDRIKQLKEQYRIADEKGFKLHQQSFDLAVKNKGLSEKVRLLEGATTSTCLLSPAPSTFRIGSGAPIEGTSVEEVQAIIASQEEEITRLHQRVALMKKTHKAEQSKYERLLKASQDEIEQTRAEMEEFYQQLFAKERAARVQFLHMKKLKHALHELANTQQTNQRFQQFLANREMRITNRSNHHPRAGPHSPQKGPAVNGGRWITEALHHLGFVMPLAPPEEQATKSLVSDKADDQADIPSNCVQGKLVPFPPPATVGFGASTRAMLYNRSTSGPHSAGNGTVHNYSQAGDGENYDALSVVTGGDTAPRTPENPEELAWGDSLNM</sequence>
<protein>
    <submittedName>
        <fullName evidence="3">Down syndrome critical region protein 3</fullName>
    </submittedName>
</protein>
<feature type="compositionally biased region" description="Acidic residues" evidence="2">
    <location>
        <begin position="1"/>
        <end position="21"/>
    </location>
</feature>
<evidence type="ECO:0000256" key="1">
    <source>
        <dbReference type="SAM" id="Coils"/>
    </source>
</evidence>
<dbReference type="Proteomes" id="UP000694044">
    <property type="component" value="Unassembled WGS sequence"/>
</dbReference>
<proteinExistence type="predicted"/>
<evidence type="ECO:0000313" key="4">
    <source>
        <dbReference type="Proteomes" id="UP000694044"/>
    </source>
</evidence>
<dbReference type="AlphaFoldDB" id="A0A8T1VJ60"/>
<feature type="compositionally biased region" description="Acidic residues" evidence="2">
    <location>
        <begin position="36"/>
        <end position="46"/>
    </location>
</feature>
<feature type="compositionally biased region" description="Basic and acidic residues" evidence="2">
    <location>
        <begin position="48"/>
        <end position="62"/>
    </location>
</feature>
<accession>A0A8T1VJ60</accession>
<gene>
    <name evidence="3" type="primary">DSCR3_3</name>
    <name evidence="3" type="ORF">PHYPSEUDO_006224</name>
</gene>
<evidence type="ECO:0000313" key="3">
    <source>
        <dbReference type="EMBL" id="KAG7381297.1"/>
    </source>
</evidence>
<comment type="caution">
    <text evidence="3">The sequence shown here is derived from an EMBL/GenBank/DDBJ whole genome shotgun (WGS) entry which is preliminary data.</text>
</comment>
<feature type="region of interest" description="Disordered" evidence="2">
    <location>
        <begin position="478"/>
        <end position="533"/>
    </location>
</feature>
<dbReference type="OrthoDB" id="74754at2759"/>
<keyword evidence="1" id="KW-0175">Coiled coil</keyword>
<keyword evidence="4" id="KW-1185">Reference proteome</keyword>
<feature type="compositionally biased region" description="Acidic residues" evidence="2">
    <location>
        <begin position="63"/>
        <end position="78"/>
    </location>
</feature>
<dbReference type="EMBL" id="JAGDFM010000252">
    <property type="protein sequence ID" value="KAG7381297.1"/>
    <property type="molecule type" value="Genomic_DNA"/>
</dbReference>